<dbReference type="Gene3D" id="3.40.720.10">
    <property type="entry name" value="Alkaline Phosphatase, subunit A"/>
    <property type="match status" value="1"/>
</dbReference>
<dbReference type="EMBL" id="PZQS01000006">
    <property type="protein sequence ID" value="PVD28948.1"/>
    <property type="molecule type" value="Genomic_DNA"/>
</dbReference>
<evidence type="ECO:0008006" key="7">
    <source>
        <dbReference type="Google" id="ProtNLM"/>
    </source>
</evidence>
<dbReference type="GO" id="GO:0046872">
    <property type="term" value="F:metal ion binding"/>
    <property type="evidence" value="ECO:0007669"/>
    <property type="project" value="UniProtKB-KW"/>
</dbReference>
<evidence type="ECO:0000256" key="1">
    <source>
        <dbReference type="ARBA" id="ARBA00022723"/>
    </source>
</evidence>
<dbReference type="Proteomes" id="UP000245119">
    <property type="component" value="Linkage Group LG6"/>
</dbReference>
<feature type="region of interest" description="Disordered" evidence="4">
    <location>
        <begin position="113"/>
        <end position="135"/>
    </location>
</feature>
<evidence type="ECO:0000256" key="3">
    <source>
        <dbReference type="ARBA" id="ARBA00023180"/>
    </source>
</evidence>
<dbReference type="InterPro" id="IPR017850">
    <property type="entry name" value="Alkaline_phosphatase_core_sf"/>
</dbReference>
<sequence length="203" mass="22461">MSKSGSSSSEVKFLLSQGGTRSVGFIHSRTHLRKAGRTYSGLVHAVDWLPTLLAAAGSNGSDVDLPRNIDGMNLWEQIKIGIRSPRLEFVYNIDDVKDNAALRMGRFKLLSGNPGKPNDWANPPSGARPRAAPKGRVPDVHLFDLDVDPAETRNIADRRPKTVTNMLQKLEKYKQGVVPTRRGHVMKLSNPRLHNNTWSPGFC</sequence>
<protein>
    <recommendedName>
        <fullName evidence="7">Sulfatase N-terminal domain-containing protein</fullName>
    </recommendedName>
</protein>
<organism evidence="5 6">
    <name type="scientific">Pomacea canaliculata</name>
    <name type="common">Golden apple snail</name>
    <dbReference type="NCBI Taxonomy" id="400727"/>
    <lineage>
        <taxon>Eukaryota</taxon>
        <taxon>Metazoa</taxon>
        <taxon>Spiralia</taxon>
        <taxon>Lophotrochozoa</taxon>
        <taxon>Mollusca</taxon>
        <taxon>Gastropoda</taxon>
        <taxon>Caenogastropoda</taxon>
        <taxon>Architaenioglossa</taxon>
        <taxon>Ampullarioidea</taxon>
        <taxon>Ampullariidae</taxon>
        <taxon>Pomacea</taxon>
    </lineage>
</organism>
<evidence type="ECO:0000313" key="5">
    <source>
        <dbReference type="EMBL" id="PVD28948.1"/>
    </source>
</evidence>
<proteinExistence type="predicted"/>
<gene>
    <name evidence="5" type="ORF">C0Q70_11544</name>
</gene>
<keyword evidence="2" id="KW-0106">Calcium</keyword>
<comment type="caution">
    <text evidence="5">The sequence shown here is derived from an EMBL/GenBank/DDBJ whole genome shotgun (WGS) entry which is preliminary data.</text>
</comment>
<keyword evidence="6" id="KW-1185">Reference proteome</keyword>
<keyword evidence="1" id="KW-0479">Metal-binding</keyword>
<dbReference type="Gene3D" id="3.30.1120.10">
    <property type="match status" value="1"/>
</dbReference>
<dbReference type="PANTHER" id="PTHR10342">
    <property type="entry name" value="ARYLSULFATASE"/>
    <property type="match status" value="1"/>
</dbReference>
<dbReference type="GO" id="GO:0008484">
    <property type="term" value="F:sulfuric ester hydrolase activity"/>
    <property type="evidence" value="ECO:0007669"/>
    <property type="project" value="InterPro"/>
</dbReference>
<dbReference type="OrthoDB" id="103349at2759"/>
<dbReference type="SUPFAM" id="SSF53649">
    <property type="entry name" value="Alkaline phosphatase-like"/>
    <property type="match status" value="1"/>
</dbReference>
<dbReference type="InterPro" id="IPR047115">
    <property type="entry name" value="ARSB"/>
</dbReference>
<dbReference type="PANTHER" id="PTHR10342:SF274">
    <property type="entry name" value="ARYLSULFATASE B"/>
    <property type="match status" value="1"/>
</dbReference>
<reference evidence="5 6" key="1">
    <citation type="submission" date="2018-04" db="EMBL/GenBank/DDBJ databases">
        <title>The genome of golden apple snail Pomacea canaliculata provides insight into stress tolerance and invasive adaptation.</title>
        <authorList>
            <person name="Liu C."/>
            <person name="Liu B."/>
            <person name="Ren Y."/>
            <person name="Zhang Y."/>
            <person name="Wang H."/>
            <person name="Li S."/>
            <person name="Jiang F."/>
            <person name="Yin L."/>
            <person name="Zhang G."/>
            <person name="Qian W."/>
            <person name="Fan W."/>
        </authorList>
    </citation>
    <scope>NUCLEOTIDE SEQUENCE [LARGE SCALE GENOMIC DNA]</scope>
    <source>
        <strain evidence="5">SZHN2017</strain>
        <tissue evidence="5">Muscle</tissue>
    </source>
</reference>
<evidence type="ECO:0000256" key="4">
    <source>
        <dbReference type="SAM" id="MobiDB-lite"/>
    </source>
</evidence>
<accession>A0A2T7P6A3</accession>
<dbReference type="AlphaFoldDB" id="A0A2T7P6A3"/>
<evidence type="ECO:0000313" key="6">
    <source>
        <dbReference type="Proteomes" id="UP000245119"/>
    </source>
</evidence>
<evidence type="ECO:0000256" key="2">
    <source>
        <dbReference type="ARBA" id="ARBA00022837"/>
    </source>
</evidence>
<name>A0A2T7P6A3_POMCA</name>
<keyword evidence="3" id="KW-0325">Glycoprotein</keyword>